<dbReference type="PANTHER" id="PTHR37958:SF1">
    <property type="entry name" value="SODIUM-POTASSIUM_PROTON ANTIPORTER CHAA"/>
    <property type="match status" value="1"/>
</dbReference>
<dbReference type="Pfam" id="PF01699">
    <property type="entry name" value="Na_Ca_ex"/>
    <property type="match status" value="2"/>
</dbReference>
<feature type="domain" description="Sodium/calcium exchanger membrane region" evidence="6">
    <location>
        <begin position="207"/>
        <end position="349"/>
    </location>
</feature>
<keyword evidence="2 5" id="KW-0812">Transmembrane</keyword>
<comment type="subcellular location">
    <subcellularLocation>
        <location evidence="1">Membrane</location>
        <topology evidence="1">Multi-pass membrane protein</topology>
    </subcellularLocation>
</comment>
<feature type="domain" description="Sodium/calcium exchanger membrane region" evidence="6">
    <location>
        <begin position="33"/>
        <end position="181"/>
    </location>
</feature>
<feature type="transmembrane region" description="Helical" evidence="5">
    <location>
        <begin position="126"/>
        <end position="149"/>
    </location>
</feature>
<feature type="transmembrane region" description="Helical" evidence="5">
    <location>
        <begin position="7"/>
        <end position="26"/>
    </location>
</feature>
<feature type="transmembrane region" description="Helical" evidence="5">
    <location>
        <begin position="32"/>
        <end position="49"/>
    </location>
</feature>
<feature type="transmembrane region" description="Helical" evidence="5">
    <location>
        <begin position="61"/>
        <end position="83"/>
    </location>
</feature>
<proteinExistence type="predicted"/>
<keyword evidence="4 5" id="KW-0472">Membrane</keyword>
<feature type="transmembrane region" description="Helical" evidence="5">
    <location>
        <begin position="202"/>
        <end position="222"/>
    </location>
</feature>
<accession>A0ABZ0PGQ2</accession>
<protein>
    <recommendedName>
        <fullName evidence="6">Sodium/calcium exchanger membrane region domain-containing protein</fullName>
    </recommendedName>
</protein>
<dbReference type="Proteomes" id="UP001305521">
    <property type="component" value="Chromosome"/>
</dbReference>
<dbReference type="RefSeq" id="WP_318648775.1">
    <property type="nucleotide sequence ID" value="NZ_CP137852.1"/>
</dbReference>
<feature type="transmembrane region" description="Helical" evidence="5">
    <location>
        <begin position="234"/>
        <end position="253"/>
    </location>
</feature>
<sequence length="351" mass="36136">MKQAVGKLPLWSWAIPVSGLALLLLWGEGAPALLVAAGLLGAVFAAVHHAETVAQRLGEPFGTLVLALSVTVLEAGMIVSIMLGGDSPTVARDSIFAALMIALNGILGLCLVLGGVRHFAQSFRPVAANALLVVLMPLAVLTLVLPSYTTSTPGPVFSSPQLVFVSIIALGLYALFLYVQLIRHKTDFMVDHGLHGDPPSRAAAWLAFLLLALALLVVILLAKKLSPTLEAGVAAIGAPMAVVGIVIAAIVLLPEGITAVRAAASNNLQTALNLALGSIVACVGLTIPAVAVVALYLGEPLHLGLSQSMTVLLGLTFLLLAVTLGSGRTTVLEGTVHLAVFAVFVIFSFLP</sequence>
<evidence type="ECO:0000256" key="2">
    <source>
        <dbReference type="ARBA" id="ARBA00022692"/>
    </source>
</evidence>
<evidence type="ECO:0000259" key="6">
    <source>
        <dbReference type="Pfam" id="PF01699"/>
    </source>
</evidence>
<dbReference type="EMBL" id="CP137852">
    <property type="protein sequence ID" value="WPB84811.1"/>
    <property type="molecule type" value="Genomic_DNA"/>
</dbReference>
<feature type="transmembrane region" description="Helical" evidence="5">
    <location>
        <begin position="303"/>
        <end position="324"/>
    </location>
</feature>
<name>A0ABZ0PGQ2_9PROT</name>
<evidence type="ECO:0000256" key="4">
    <source>
        <dbReference type="ARBA" id="ARBA00023136"/>
    </source>
</evidence>
<feature type="transmembrane region" description="Helical" evidence="5">
    <location>
        <begin position="95"/>
        <end position="114"/>
    </location>
</feature>
<feature type="transmembrane region" description="Helical" evidence="5">
    <location>
        <begin position="161"/>
        <end position="181"/>
    </location>
</feature>
<dbReference type="InterPro" id="IPR052946">
    <property type="entry name" value="Alkaline_pH_Ca-Antiporter"/>
</dbReference>
<evidence type="ECO:0000256" key="3">
    <source>
        <dbReference type="ARBA" id="ARBA00022989"/>
    </source>
</evidence>
<keyword evidence="3 5" id="KW-1133">Transmembrane helix</keyword>
<feature type="transmembrane region" description="Helical" evidence="5">
    <location>
        <begin position="331"/>
        <end position="350"/>
    </location>
</feature>
<organism evidence="7 8">
    <name type="scientific">Sediminicoccus rosea</name>
    <dbReference type="NCBI Taxonomy" id="1225128"/>
    <lineage>
        <taxon>Bacteria</taxon>
        <taxon>Pseudomonadati</taxon>
        <taxon>Pseudomonadota</taxon>
        <taxon>Alphaproteobacteria</taxon>
        <taxon>Acetobacterales</taxon>
        <taxon>Roseomonadaceae</taxon>
        <taxon>Sediminicoccus</taxon>
    </lineage>
</organism>
<keyword evidence="8" id="KW-1185">Reference proteome</keyword>
<evidence type="ECO:0000256" key="1">
    <source>
        <dbReference type="ARBA" id="ARBA00004141"/>
    </source>
</evidence>
<feature type="transmembrane region" description="Helical" evidence="5">
    <location>
        <begin position="274"/>
        <end position="297"/>
    </location>
</feature>
<dbReference type="PANTHER" id="PTHR37958">
    <property type="entry name" value="SODIUM-POTASSIUM/PROTON ANTIPORTER CHAA"/>
    <property type="match status" value="1"/>
</dbReference>
<evidence type="ECO:0000313" key="8">
    <source>
        <dbReference type="Proteomes" id="UP001305521"/>
    </source>
</evidence>
<gene>
    <name evidence="7" type="ORF">R9Z33_22300</name>
</gene>
<evidence type="ECO:0000256" key="5">
    <source>
        <dbReference type="SAM" id="Phobius"/>
    </source>
</evidence>
<reference evidence="7 8" key="1">
    <citation type="submission" date="2023-11" db="EMBL/GenBank/DDBJ databases">
        <title>Arctic aerobic anoxygenic photoheterotroph Sediminicoccus rosea KRV36 adapts its photosynthesis to long days of polar summer.</title>
        <authorList>
            <person name="Tomasch J."/>
            <person name="Kopejtka K."/>
            <person name="Bily T."/>
            <person name="Gardiner A.T."/>
            <person name="Gardian Z."/>
            <person name="Shivaramu S."/>
            <person name="Koblizek M."/>
            <person name="Engelhardt F."/>
            <person name="Kaftan D."/>
        </authorList>
    </citation>
    <scope>NUCLEOTIDE SEQUENCE [LARGE SCALE GENOMIC DNA]</scope>
    <source>
        <strain evidence="7 8">R-30</strain>
    </source>
</reference>
<dbReference type="InterPro" id="IPR004837">
    <property type="entry name" value="NaCa_Exmemb"/>
</dbReference>
<evidence type="ECO:0000313" key="7">
    <source>
        <dbReference type="EMBL" id="WPB84811.1"/>
    </source>
</evidence>